<evidence type="ECO:0008006" key="4">
    <source>
        <dbReference type="Google" id="ProtNLM"/>
    </source>
</evidence>
<feature type="transmembrane region" description="Helical" evidence="1">
    <location>
        <begin position="9"/>
        <end position="31"/>
    </location>
</feature>
<evidence type="ECO:0000313" key="3">
    <source>
        <dbReference type="Proteomes" id="UP000030401"/>
    </source>
</evidence>
<evidence type="ECO:0000256" key="1">
    <source>
        <dbReference type="SAM" id="Phobius"/>
    </source>
</evidence>
<dbReference type="eggNOG" id="COG3278">
    <property type="taxonomic scope" value="Bacteria"/>
</dbReference>
<dbReference type="Proteomes" id="UP000030401">
    <property type="component" value="Unassembled WGS sequence"/>
</dbReference>
<keyword evidence="1" id="KW-0472">Membrane</keyword>
<feature type="transmembrane region" description="Helical" evidence="1">
    <location>
        <begin position="68"/>
        <end position="88"/>
    </location>
</feature>
<gene>
    <name evidence="2" type="ORF">N784_03775</name>
</gene>
<evidence type="ECO:0000313" key="2">
    <source>
        <dbReference type="EMBL" id="KGX86726.1"/>
    </source>
</evidence>
<sequence length="127" mass="14127">MGSRWIKAAVLYFLLGVGFGIYMHATVQLQWGATHAHINVVGWLTTAIIGVIYSIYPKAGNHPLGVAHFWLYQISLPVLLFGMFAIYAKVPMMLIQICVWFGGSMLAISIILFIINVYKNVHSGSQE</sequence>
<keyword evidence="3" id="KW-1185">Reference proteome</keyword>
<reference evidence="2 3" key="1">
    <citation type="submission" date="2013-08" db="EMBL/GenBank/DDBJ databases">
        <authorList>
            <person name="Huang J."/>
            <person name="Wang G."/>
        </authorList>
    </citation>
    <scope>NUCLEOTIDE SEQUENCE [LARGE SCALE GENOMIC DNA]</scope>
    <source>
        <strain evidence="2 3">JSM 072002</strain>
    </source>
</reference>
<feature type="transmembrane region" description="Helical" evidence="1">
    <location>
        <begin position="94"/>
        <end position="118"/>
    </location>
</feature>
<dbReference type="STRING" id="1385512.N784_03775"/>
<dbReference type="SUPFAM" id="SSF81442">
    <property type="entry name" value="Cytochrome c oxidase subunit I-like"/>
    <property type="match status" value="1"/>
</dbReference>
<comment type="caution">
    <text evidence="2">The sequence shown here is derived from an EMBL/GenBank/DDBJ whole genome shotgun (WGS) entry which is preliminary data.</text>
</comment>
<dbReference type="AlphaFoldDB" id="A0A0A5G0T6"/>
<dbReference type="InterPro" id="IPR036927">
    <property type="entry name" value="Cyt_c_oxase-like_su1_sf"/>
</dbReference>
<protein>
    <recommendedName>
        <fullName evidence="4">Cytochrome-c oxidase</fullName>
    </recommendedName>
</protein>
<dbReference type="RefSeq" id="WP_036834159.1">
    <property type="nucleotide sequence ID" value="NZ_AVPG01000011.1"/>
</dbReference>
<feature type="transmembrane region" description="Helical" evidence="1">
    <location>
        <begin position="37"/>
        <end position="56"/>
    </location>
</feature>
<dbReference type="EMBL" id="AVPG01000011">
    <property type="protein sequence ID" value="KGX86726.1"/>
    <property type="molecule type" value="Genomic_DNA"/>
</dbReference>
<keyword evidence="1" id="KW-1133">Transmembrane helix</keyword>
<keyword evidence="1" id="KW-0812">Transmembrane</keyword>
<organism evidence="2 3">
    <name type="scientific">Pontibacillus litoralis JSM 072002</name>
    <dbReference type="NCBI Taxonomy" id="1385512"/>
    <lineage>
        <taxon>Bacteria</taxon>
        <taxon>Bacillati</taxon>
        <taxon>Bacillota</taxon>
        <taxon>Bacilli</taxon>
        <taxon>Bacillales</taxon>
        <taxon>Bacillaceae</taxon>
        <taxon>Pontibacillus</taxon>
    </lineage>
</organism>
<name>A0A0A5G0T6_9BACI</name>
<dbReference type="Gene3D" id="1.20.210.10">
    <property type="entry name" value="Cytochrome c oxidase-like, subunit I domain"/>
    <property type="match status" value="1"/>
</dbReference>
<proteinExistence type="predicted"/>
<accession>A0A0A5G0T6</accession>
<dbReference type="OrthoDB" id="9808748at2"/>